<dbReference type="PANTHER" id="PTHR37422">
    <property type="entry name" value="TEICHURONIC ACID BIOSYNTHESIS PROTEIN TUAE"/>
    <property type="match status" value="1"/>
</dbReference>
<evidence type="ECO:0000256" key="2">
    <source>
        <dbReference type="ARBA" id="ARBA00022692"/>
    </source>
</evidence>
<keyword evidence="4 5" id="KW-0472">Membrane</keyword>
<feature type="transmembrane region" description="Helical" evidence="5">
    <location>
        <begin position="438"/>
        <end position="456"/>
    </location>
</feature>
<keyword evidence="3 5" id="KW-1133">Transmembrane helix</keyword>
<comment type="subcellular location">
    <subcellularLocation>
        <location evidence="1">Membrane</location>
        <topology evidence="1">Multi-pass membrane protein</topology>
    </subcellularLocation>
</comment>
<dbReference type="GO" id="GO:0016020">
    <property type="term" value="C:membrane"/>
    <property type="evidence" value="ECO:0007669"/>
    <property type="project" value="UniProtKB-SubCell"/>
</dbReference>
<dbReference type="EMBL" id="BLAF01000007">
    <property type="protein sequence ID" value="GES18540.1"/>
    <property type="molecule type" value="Genomic_DNA"/>
</dbReference>
<feature type="transmembrane region" description="Helical" evidence="5">
    <location>
        <begin position="252"/>
        <end position="268"/>
    </location>
</feature>
<feature type="transmembrane region" description="Helical" evidence="5">
    <location>
        <begin position="294"/>
        <end position="313"/>
    </location>
</feature>
<evidence type="ECO:0000313" key="8">
    <source>
        <dbReference type="Proteomes" id="UP000377595"/>
    </source>
</evidence>
<dbReference type="InterPro" id="IPR007016">
    <property type="entry name" value="O-antigen_ligase-rel_domated"/>
</dbReference>
<dbReference type="RefSeq" id="WP_155343656.1">
    <property type="nucleotide sequence ID" value="NZ_BAAAHM010000010.1"/>
</dbReference>
<feature type="transmembrane region" description="Helical" evidence="5">
    <location>
        <begin position="381"/>
        <end position="402"/>
    </location>
</feature>
<evidence type="ECO:0000256" key="3">
    <source>
        <dbReference type="ARBA" id="ARBA00022989"/>
    </source>
</evidence>
<dbReference type="Pfam" id="PF04932">
    <property type="entry name" value="Wzy_C"/>
    <property type="match status" value="1"/>
</dbReference>
<evidence type="ECO:0000256" key="1">
    <source>
        <dbReference type="ARBA" id="ARBA00004141"/>
    </source>
</evidence>
<evidence type="ECO:0000259" key="6">
    <source>
        <dbReference type="Pfam" id="PF04932"/>
    </source>
</evidence>
<gene>
    <name evidence="7" type="ORF">Aple_014350</name>
</gene>
<feature type="domain" description="O-antigen ligase-related" evidence="6">
    <location>
        <begin position="259"/>
        <end position="388"/>
    </location>
</feature>
<feature type="transmembrane region" description="Helical" evidence="5">
    <location>
        <begin position="186"/>
        <end position="205"/>
    </location>
</feature>
<dbReference type="OrthoDB" id="4862643at2"/>
<feature type="transmembrane region" description="Helical" evidence="5">
    <location>
        <begin position="159"/>
        <end position="177"/>
    </location>
</feature>
<feature type="transmembrane region" description="Helical" evidence="5">
    <location>
        <begin position="101"/>
        <end position="118"/>
    </location>
</feature>
<feature type="transmembrane region" description="Helical" evidence="5">
    <location>
        <begin position="414"/>
        <end position="432"/>
    </location>
</feature>
<feature type="transmembrane region" description="Helical" evidence="5">
    <location>
        <begin position="225"/>
        <end position="245"/>
    </location>
</feature>
<evidence type="ECO:0000256" key="5">
    <source>
        <dbReference type="SAM" id="Phobius"/>
    </source>
</evidence>
<keyword evidence="8" id="KW-1185">Reference proteome</keyword>
<protein>
    <recommendedName>
        <fullName evidence="6">O-antigen ligase-related domain-containing protein</fullName>
    </recommendedName>
</protein>
<feature type="transmembrane region" description="Helical" evidence="5">
    <location>
        <begin position="130"/>
        <end position="153"/>
    </location>
</feature>
<dbReference type="AlphaFoldDB" id="A0A5M3XBN7"/>
<name>A0A5M3XBN7_9ACTN</name>
<keyword evidence="2 5" id="KW-0812">Transmembrane</keyword>
<feature type="transmembrane region" description="Helical" evidence="5">
    <location>
        <begin position="12"/>
        <end position="35"/>
    </location>
</feature>
<proteinExistence type="predicted"/>
<feature type="transmembrane region" description="Helical" evidence="5">
    <location>
        <begin position="42"/>
        <end position="70"/>
    </location>
</feature>
<accession>A0A5M3XBN7</accession>
<dbReference type="Proteomes" id="UP000377595">
    <property type="component" value="Unassembled WGS sequence"/>
</dbReference>
<reference evidence="7 8" key="1">
    <citation type="submission" date="2019-10" db="EMBL/GenBank/DDBJ databases">
        <title>Whole genome shotgun sequence of Acrocarpospora pleiomorpha NBRC 16267.</title>
        <authorList>
            <person name="Ichikawa N."/>
            <person name="Kimura A."/>
            <person name="Kitahashi Y."/>
            <person name="Komaki H."/>
            <person name="Oguchi A."/>
        </authorList>
    </citation>
    <scope>NUCLEOTIDE SEQUENCE [LARGE SCALE GENOMIC DNA]</scope>
    <source>
        <strain evidence="7 8">NBRC 16267</strain>
    </source>
</reference>
<organism evidence="7 8">
    <name type="scientific">Acrocarpospora pleiomorpha</name>
    <dbReference type="NCBI Taxonomy" id="90975"/>
    <lineage>
        <taxon>Bacteria</taxon>
        <taxon>Bacillati</taxon>
        <taxon>Actinomycetota</taxon>
        <taxon>Actinomycetes</taxon>
        <taxon>Streptosporangiales</taxon>
        <taxon>Streptosporangiaceae</taxon>
        <taxon>Acrocarpospora</taxon>
    </lineage>
</organism>
<evidence type="ECO:0000313" key="7">
    <source>
        <dbReference type="EMBL" id="GES18540.1"/>
    </source>
</evidence>
<comment type="caution">
    <text evidence="7">The sequence shown here is derived from an EMBL/GenBank/DDBJ whole genome shotgun (WGS) entry which is preliminary data.</text>
</comment>
<dbReference type="InterPro" id="IPR051533">
    <property type="entry name" value="WaaL-like"/>
</dbReference>
<evidence type="ECO:0000256" key="4">
    <source>
        <dbReference type="ARBA" id="ARBA00023136"/>
    </source>
</evidence>
<dbReference type="PANTHER" id="PTHR37422:SF13">
    <property type="entry name" value="LIPOPOLYSACCHARIDE BIOSYNTHESIS PROTEIN PA4999-RELATED"/>
    <property type="match status" value="1"/>
</dbReference>
<sequence>MSHTLARPAREGAVWIAAFAVAAVLAAYSGIAFALGEPRGTVVIPVAVALSLALGVIALTRFFVFVLIVLGVRASLDATKLAGSISPSGGGETAASWLDPSSMLGALFIVAGLAWLVAQGRRTEGAPRRFLPVAASLFLVACVLSMVGSLYFGTSAGEVVRIGAVLVMIFVVERLVAQDPARTPQLMIAVFAAAVLPSLVTVQQLLTGEGLVELNGSLRPHGTFWHPNALGMFCHVLIVAGVALFPHVGNRAKIGIGAVLALTGIALLGSGARGAMIAGLAGLVVVGLLQNRRLLLGLGALVVAIVVAVPAVVDRFADLAETRTEGGLEANSLVWRFDHWSQALELLGLNPVTGTGLGTTRLLIYKEVHNDYLRALVESGLLGLVTYLGLLAALVITAYLALRNTGPGRGLERGCAVAFAGCVAALLVSAISDNAMTSVVVMWYFAVFAGIALRLGTAAPRLGGTASPRLGAESAR</sequence>